<comment type="caution">
    <text evidence="2">The sequence shown here is derived from an EMBL/GenBank/DDBJ whole genome shotgun (WGS) entry which is preliminary data.</text>
</comment>
<keyword evidence="1" id="KW-1133">Transmembrane helix</keyword>
<keyword evidence="1" id="KW-0472">Membrane</keyword>
<name>A0A0F0CR87_9BACT</name>
<dbReference type="EMBL" id="JYNY01000416">
    <property type="protein sequence ID" value="KJJ84031.1"/>
    <property type="molecule type" value="Genomic_DNA"/>
</dbReference>
<dbReference type="Proteomes" id="UP000033428">
    <property type="component" value="Unassembled WGS sequence"/>
</dbReference>
<keyword evidence="1" id="KW-0812">Transmembrane</keyword>
<accession>A0A0F0CR87</accession>
<gene>
    <name evidence="2" type="ORF">OMAG_002101</name>
</gene>
<organism evidence="2 3">
    <name type="scientific">Candidatus Omnitrophus magneticus</name>
    <dbReference type="NCBI Taxonomy" id="1609969"/>
    <lineage>
        <taxon>Bacteria</taxon>
        <taxon>Pseudomonadati</taxon>
        <taxon>Candidatus Omnitrophota</taxon>
        <taxon>Candidatus Omnitrophus</taxon>
    </lineage>
</organism>
<protein>
    <submittedName>
        <fullName evidence="2">Uncharacterized protein</fullName>
    </submittedName>
</protein>
<evidence type="ECO:0000313" key="3">
    <source>
        <dbReference type="Proteomes" id="UP000033428"/>
    </source>
</evidence>
<evidence type="ECO:0000256" key="1">
    <source>
        <dbReference type="SAM" id="Phobius"/>
    </source>
</evidence>
<feature type="transmembrane region" description="Helical" evidence="1">
    <location>
        <begin position="32"/>
        <end position="51"/>
    </location>
</feature>
<sequence>MVINISISSLACYYSISCSIMRACCIYSTINIYCYLCFSPIICFVFCTSGIRI</sequence>
<reference evidence="2 3" key="1">
    <citation type="submission" date="2015-02" db="EMBL/GenBank/DDBJ databases">
        <title>Single-cell genomics of uncultivated deep-branching MTB reveals a conserved set of magnetosome genes.</title>
        <authorList>
            <person name="Kolinko S."/>
            <person name="Richter M."/>
            <person name="Glockner F.O."/>
            <person name="Brachmann A."/>
            <person name="Schuler D."/>
        </authorList>
    </citation>
    <scope>NUCLEOTIDE SEQUENCE [LARGE SCALE GENOMIC DNA]</scope>
    <source>
        <strain evidence="2">SKK-01</strain>
    </source>
</reference>
<proteinExistence type="predicted"/>
<keyword evidence="3" id="KW-1185">Reference proteome</keyword>
<dbReference type="AlphaFoldDB" id="A0A0F0CR87"/>
<evidence type="ECO:0000313" key="2">
    <source>
        <dbReference type="EMBL" id="KJJ84031.1"/>
    </source>
</evidence>